<sequence>MKQINLILQAKGGVGKSLFTWFVAQAEKDKKTSFIDLDESTKTTANRLESVVGKNRIRHVDILNDSKRLEREKIITLFESLSKVQSPTIFIDFGAAESEEFKKLLEFDIPAYILKEELSQMGIDLRFYIVLAGRDAFVACYSYYEKLKSLVEPHFPMIVLINEGTFGDAETIVLVKQNFIDTNAIFSGFGNLGNAESGRDVIKILTEGKGEDSLNLMGKITFRKVLEQVKLIIIEHHGESKRN</sequence>
<dbReference type="Proteomes" id="UP001303899">
    <property type="component" value="Unassembled WGS sequence"/>
</dbReference>
<reference evidence="1 2" key="1">
    <citation type="submission" date="2023-12" db="EMBL/GenBank/DDBJ databases">
        <title>Novel species of the genus Arcicella isolated from rivers.</title>
        <authorList>
            <person name="Lu H."/>
        </authorList>
    </citation>
    <scope>NUCLEOTIDE SEQUENCE [LARGE SCALE GENOMIC DNA]</scope>
    <source>
        <strain evidence="1 2">DC2W</strain>
    </source>
</reference>
<evidence type="ECO:0000313" key="1">
    <source>
        <dbReference type="EMBL" id="MEA5402957.1"/>
    </source>
</evidence>
<dbReference type="InterPro" id="IPR027417">
    <property type="entry name" value="P-loop_NTPase"/>
</dbReference>
<evidence type="ECO:0008006" key="3">
    <source>
        <dbReference type="Google" id="ProtNLM"/>
    </source>
</evidence>
<dbReference type="SUPFAM" id="SSF52540">
    <property type="entry name" value="P-loop containing nucleoside triphosphate hydrolases"/>
    <property type="match status" value="1"/>
</dbReference>
<dbReference type="EMBL" id="JAYGIL010000008">
    <property type="protein sequence ID" value="MEA5402957.1"/>
    <property type="molecule type" value="Genomic_DNA"/>
</dbReference>
<name>A0ABU5S386_9BACT</name>
<accession>A0ABU5S386</accession>
<evidence type="ECO:0000313" key="2">
    <source>
        <dbReference type="Proteomes" id="UP001303899"/>
    </source>
</evidence>
<organism evidence="1 2">
    <name type="scientific">Arcicella gelida</name>
    <dbReference type="NCBI Taxonomy" id="2984195"/>
    <lineage>
        <taxon>Bacteria</taxon>
        <taxon>Pseudomonadati</taxon>
        <taxon>Bacteroidota</taxon>
        <taxon>Cytophagia</taxon>
        <taxon>Cytophagales</taxon>
        <taxon>Flectobacillaceae</taxon>
        <taxon>Arcicella</taxon>
    </lineage>
</organism>
<gene>
    <name evidence="1" type="ORF">VB776_08530</name>
</gene>
<protein>
    <recommendedName>
        <fullName evidence="3">CobQ/CobB/MinD/ParA nucleotide binding domain-containing protein</fullName>
    </recommendedName>
</protein>
<proteinExistence type="predicted"/>
<keyword evidence="2" id="KW-1185">Reference proteome</keyword>
<comment type="caution">
    <text evidence="1">The sequence shown here is derived from an EMBL/GenBank/DDBJ whole genome shotgun (WGS) entry which is preliminary data.</text>
</comment>
<dbReference type="RefSeq" id="WP_323328017.1">
    <property type="nucleotide sequence ID" value="NZ_JAYGIL010000008.1"/>
</dbReference>